<protein>
    <submittedName>
        <fullName evidence="4">PA14 domain-containing protein</fullName>
    </submittedName>
</protein>
<evidence type="ECO:0000313" key="4">
    <source>
        <dbReference type="EMBL" id="SNS77338.1"/>
    </source>
</evidence>
<dbReference type="RefSeq" id="WP_144266313.1">
    <property type="nucleotide sequence ID" value="NZ_FZOQ01000013.1"/>
</dbReference>
<feature type="domain" description="PA14" evidence="3">
    <location>
        <begin position="250"/>
        <end position="388"/>
    </location>
</feature>
<feature type="compositionally biased region" description="Basic and acidic residues" evidence="1">
    <location>
        <begin position="142"/>
        <end position="151"/>
    </location>
</feature>
<organism evidence="4 5">
    <name type="scientific">Pontibacter ummariensis</name>
    <dbReference type="NCBI Taxonomy" id="1610492"/>
    <lineage>
        <taxon>Bacteria</taxon>
        <taxon>Pseudomonadati</taxon>
        <taxon>Bacteroidota</taxon>
        <taxon>Cytophagia</taxon>
        <taxon>Cytophagales</taxon>
        <taxon>Hymenobacteraceae</taxon>
        <taxon>Pontibacter</taxon>
    </lineage>
</organism>
<keyword evidence="2" id="KW-0732">Signal</keyword>
<accession>A0A239H8H2</accession>
<dbReference type="InterPro" id="IPR011658">
    <property type="entry name" value="PA14_dom"/>
</dbReference>
<name>A0A239H8H2_9BACT</name>
<dbReference type="InterPro" id="IPR037524">
    <property type="entry name" value="PA14/GLEYA"/>
</dbReference>
<gene>
    <name evidence="4" type="ORF">SAMN06296052_11313</name>
</gene>
<evidence type="ECO:0000256" key="2">
    <source>
        <dbReference type="SAM" id="SignalP"/>
    </source>
</evidence>
<feature type="signal peptide" evidence="2">
    <location>
        <begin position="1"/>
        <end position="23"/>
    </location>
</feature>
<evidence type="ECO:0000259" key="3">
    <source>
        <dbReference type="PROSITE" id="PS51820"/>
    </source>
</evidence>
<dbReference type="Pfam" id="PF07691">
    <property type="entry name" value="PA14"/>
    <property type="match status" value="1"/>
</dbReference>
<sequence length="613" mass="67397">MARPRLLSFNRLMAFSAMLSSLALGSTALGQTRKLGLEDLSAFQNPGKSWQVVGDVQAELGKENKLQTEPGKGVLVNLPKRKGAGKDLYTAFEHGDADIELDYMMAPGANSGVYLQGLYEVQLEDSWGKTDLSAASNGGVYERWDSSRPRGQEGYQGHAPRQNAGRAPGLWQHLKISFQAPRFDAQGNKVENAKILRAELNGVTIHENVELFGPTRGADSEKEVAKGPLRLQGDHGAVAFRNVTVTEYKTPQPELENLHYAIYPGRFDAEPNYANLKPESEGASATLNANLGTEARQYLLRYTGTMLVKEPGEYTFHLTTPGGGGLVKVNGKEVMPMNYWNSTGSVKLPAGKVPVEVIYAKQMDWAKPAMTLQVSGPALREFLISDKEAQLADVTDPILVDPKERPVLRSFIDLPGDHRVTHAVSVGSPEQLHYTYDMDNGALVQLWRGAFLDATPMWHERGDGSSRATGSVQLFGKPAPVLARLSSEQQAWVTDTTGTSYRQKGYRLNQRNEPTFKYQLYGSNVQDAISLLENGKGIQRQISVDQPAANLYARLADGNEIEEVSKGTYLVDGKAYYIRLDEAGGAKPLVRNIGGRQELIVPVRNRLVYSILY</sequence>
<dbReference type="AlphaFoldDB" id="A0A239H8H2"/>
<dbReference type="GO" id="GO:0016787">
    <property type="term" value="F:hydrolase activity"/>
    <property type="evidence" value="ECO:0007669"/>
    <property type="project" value="InterPro"/>
</dbReference>
<dbReference type="SUPFAM" id="SSF56988">
    <property type="entry name" value="Anthrax protective antigen"/>
    <property type="match status" value="1"/>
</dbReference>
<feature type="region of interest" description="Disordered" evidence="1">
    <location>
        <begin position="140"/>
        <end position="164"/>
    </location>
</feature>
<dbReference type="Gene3D" id="3.90.182.10">
    <property type="entry name" value="Toxin - Anthrax Protective Antigen,domain 1"/>
    <property type="match status" value="1"/>
</dbReference>
<proteinExistence type="predicted"/>
<keyword evidence="5" id="KW-1185">Reference proteome</keyword>
<dbReference type="InterPro" id="IPR010496">
    <property type="entry name" value="AL/BT2_dom"/>
</dbReference>
<dbReference type="Proteomes" id="UP000198432">
    <property type="component" value="Unassembled WGS sequence"/>
</dbReference>
<feature type="chain" id="PRO_5012941182" evidence="2">
    <location>
        <begin position="24"/>
        <end position="613"/>
    </location>
</feature>
<evidence type="ECO:0000256" key="1">
    <source>
        <dbReference type="SAM" id="MobiDB-lite"/>
    </source>
</evidence>
<reference evidence="5" key="1">
    <citation type="submission" date="2017-06" db="EMBL/GenBank/DDBJ databases">
        <authorList>
            <person name="Varghese N."/>
            <person name="Submissions S."/>
        </authorList>
    </citation>
    <scope>NUCLEOTIDE SEQUENCE [LARGE SCALE GENOMIC DNA]</scope>
    <source>
        <strain evidence="5">NKM1</strain>
    </source>
</reference>
<dbReference type="EMBL" id="FZOQ01000013">
    <property type="protein sequence ID" value="SNS77338.1"/>
    <property type="molecule type" value="Genomic_DNA"/>
</dbReference>
<dbReference type="PROSITE" id="PS51820">
    <property type="entry name" value="PA14"/>
    <property type="match status" value="1"/>
</dbReference>
<evidence type="ECO:0000313" key="5">
    <source>
        <dbReference type="Proteomes" id="UP000198432"/>
    </source>
</evidence>
<dbReference type="Gene3D" id="2.60.120.560">
    <property type="entry name" value="Exo-inulinase, domain 1"/>
    <property type="match status" value="1"/>
</dbReference>
<dbReference type="OrthoDB" id="938897at2"/>
<dbReference type="Pfam" id="PF06439">
    <property type="entry name" value="3keto-disac_hyd"/>
    <property type="match status" value="1"/>
</dbReference>